<dbReference type="SUPFAM" id="SSF55874">
    <property type="entry name" value="ATPase domain of HSP90 chaperone/DNA topoisomerase II/histidine kinase"/>
    <property type="match status" value="1"/>
</dbReference>
<dbReference type="STRING" id="91604.ID47_00450"/>
<dbReference type="InterPro" id="IPR007892">
    <property type="entry name" value="CHASE4"/>
</dbReference>
<keyword evidence="6" id="KW-0472">Membrane</keyword>
<dbReference type="AlphaFoldDB" id="A0A077AU71"/>
<dbReference type="SUPFAM" id="SSF47384">
    <property type="entry name" value="Homodimeric domain of signal transducing histidine kinase"/>
    <property type="match status" value="1"/>
</dbReference>
<dbReference type="HOGENOM" id="CLU_406935_0_0_5"/>
<dbReference type="InterPro" id="IPR004358">
    <property type="entry name" value="Sig_transdc_His_kin-like_C"/>
</dbReference>
<dbReference type="Proteomes" id="UP000028926">
    <property type="component" value="Chromosome"/>
</dbReference>
<feature type="transmembrane region" description="Helical" evidence="6">
    <location>
        <begin position="14"/>
        <end position="35"/>
    </location>
</feature>
<comment type="caution">
    <text evidence="5">Lacks conserved residue(s) required for the propagation of feature annotation.</text>
</comment>
<name>A0A077AU71_9PROT</name>
<keyword evidence="3" id="KW-0597">Phosphoprotein</keyword>
<dbReference type="PANTHER" id="PTHR45339">
    <property type="entry name" value="HYBRID SIGNAL TRANSDUCTION HISTIDINE KINASE J"/>
    <property type="match status" value="1"/>
</dbReference>
<keyword evidence="4" id="KW-0902">Two-component regulatory system</keyword>
<evidence type="ECO:0000313" key="10">
    <source>
        <dbReference type="Proteomes" id="UP000028926"/>
    </source>
</evidence>
<sequence>MSRFMKTNLVFKDIFSYFLGGFSLCFIALFFTAYYSYQTIYQQAIDESSAAIKGAITTEQRKMSSLVESYGYWGQTYNHVVKNFDSAWIEENVTTDIKTNFSIPYVAIFDADLNFTTLYSNNIKFGTPQKLAPSVLSQPLIQFKDGTGKAKSTTTFIKEGDKIYMVSISKITDSTRVSKYAFLVMIKPVTEAYMDQISEDYALANVDLVATPNQFQLGSKPSLALKEDDKIIGYMTWSPRDSATNILKILIPVGFIVALLLTFIGFMITRQIIRANSGYTEILSELAQAANELMVAKEKSDLSSEAKTRFLSMMSHEIKTPMNGLMGMITLLKDTELNDTQIQYVNTMENSTDSLLKLVDNILEFSKLESGEVSVMFSDINIRQMVSEIHGLLFPISIQKKLKFETYFDDTVPMIIRSDAIRLRQIILHLVTNALKFTKVGSVRINVTAADMGNNHCELSIQIIDTGIGIPDGIKETLFQDFFQVDGDINRTHDGAGLGLSIVKNIVTLLGAKVGVESKLGQGSVFWFQLNVETVTKLNISEFKDTASSSIHHLNLLLVEEEVNDGSYTRHLLEKVGNQVATASNVAIAADMLNHTHYDAILVNIPENESLHGDFSPTMIKAAMTGKIPAPIVGIAQNGATSYDSNQYDHIINPPLTSSKLTTALTEAIGSKQVH</sequence>
<evidence type="ECO:0000256" key="4">
    <source>
        <dbReference type="ARBA" id="ARBA00023012"/>
    </source>
</evidence>
<dbReference type="eggNOG" id="COG2205">
    <property type="taxonomic scope" value="Bacteria"/>
</dbReference>
<evidence type="ECO:0000256" key="2">
    <source>
        <dbReference type="ARBA" id="ARBA00012438"/>
    </source>
</evidence>
<keyword evidence="10" id="KW-1185">Reference proteome</keyword>
<keyword evidence="6" id="KW-1133">Transmembrane helix</keyword>
<dbReference type="InterPro" id="IPR036890">
    <property type="entry name" value="HATPase_C_sf"/>
</dbReference>
<dbReference type="InterPro" id="IPR003594">
    <property type="entry name" value="HATPase_dom"/>
</dbReference>
<dbReference type="PRINTS" id="PR00344">
    <property type="entry name" value="BCTRLSENSOR"/>
</dbReference>
<dbReference type="FunFam" id="3.30.565.10:FF:000010">
    <property type="entry name" value="Sensor histidine kinase RcsC"/>
    <property type="match status" value="1"/>
</dbReference>
<evidence type="ECO:0000256" key="6">
    <source>
        <dbReference type="SAM" id="Phobius"/>
    </source>
</evidence>
<comment type="catalytic activity">
    <reaction evidence="1">
        <text>ATP + protein L-histidine = ADP + protein N-phospho-L-histidine.</text>
        <dbReference type="EC" id="2.7.13.3"/>
    </reaction>
</comment>
<dbReference type="EMBL" id="CP008941">
    <property type="protein sequence ID" value="AIK95559.1"/>
    <property type="molecule type" value="Genomic_DNA"/>
</dbReference>
<dbReference type="InterPro" id="IPR003661">
    <property type="entry name" value="HisK_dim/P_dom"/>
</dbReference>
<feature type="transmembrane region" description="Helical" evidence="6">
    <location>
        <begin position="249"/>
        <end position="268"/>
    </location>
</feature>
<dbReference type="OrthoDB" id="6115735at2"/>
<dbReference type="InterPro" id="IPR001789">
    <property type="entry name" value="Sig_transdc_resp-reg_receiver"/>
</dbReference>
<dbReference type="InterPro" id="IPR011006">
    <property type="entry name" value="CheY-like_superfamily"/>
</dbReference>
<protein>
    <recommendedName>
        <fullName evidence="2">histidine kinase</fullName>
        <ecNumber evidence="2">2.7.13.3</ecNumber>
    </recommendedName>
</protein>
<dbReference type="InterPro" id="IPR005467">
    <property type="entry name" value="His_kinase_dom"/>
</dbReference>
<evidence type="ECO:0000259" key="7">
    <source>
        <dbReference type="PROSITE" id="PS50109"/>
    </source>
</evidence>
<keyword evidence="6" id="KW-0812">Transmembrane</keyword>
<dbReference type="Pfam" id="PF00512">
    <property type="entry name" value="HisKA"/>
    <property type="match status" value="1"/>
</dbReference>
<dbReference type="InterPro" id="IPR036097">
    <property type="entry name" value="HisK_dim/P_sf"/>
</dbReference>
<organism evidence="9 10">
    <name type="scientific">Candidatus Odyssella acanthamoebae</name>
    <dbReference type="NCBI Taxonomy" id="91604"/>
    <lineage>
        <taxon>Bacteria</taxon>
        <taxon>Pseudomonadati</taxon>
        <taxon>Pseudomonadota</taxon>
        <taxon>Alphaproteobacteria</taxon>
        <taxon>Holosporales</taxon>
        <taxon>Candidatus Paracaedibacteraceae</taxon>
        <taxon>Candidatus Odyssella</taxon>
    </lineage>
</organism>
<dbReference type="PROSITE" id="PS50110">
    <property type="entry name" value="RESPONSE_REGULATORY"/>
    <property type="match status" value="1"/>
</dbReference>
<dbReference type="SUPFAM" id="SSF52172">
    <property type="entry name" value="CheY-like"/>
    <property type="match status" value="1"/>
</dbReference>
<dbReference type="Pfam" id="PF05228">
    <property type="entry name" value="CHASE4"/>
    <property type="match status" value="1"/>
</dbReference>
<dbReference type="GO" id="GO:0000155">
    <property type="term" value="F:phosphorelay sensor kinase activity"/>
    <property type="evidence" value="ECO:0007669"/>
    <property type="project" value="InterPro"/>
</dbReference>
<dbReference type="Pfam" id="PF02518">
    <property type="entry name" value="HATPase_c"/>
    <property type="match status" value="1"/>
</dbReference>
<dbReference type="Gene3D" id="3.30.565.10">
    <property type="entry name" value="Histidine kinase-like ATPase, C-terminal domain"/>
    <property type="match status" value="1"/>
</dbReference>
<dbReference type="RefSeq" id="WP_038462733.1">
    <property type="nucleotide sequence ID" value="NZ_CP008941.1"/>
</dbReference>
<proteinExistence type="predicted"/>
<accession>A0A077AU71</accession>
<dbReference type="PANTHER" id="PTHR45339:SF1">
    <property type="entry name" value="HYBRID SIGNAL TRANSDUCTION HISTIDINE KINASE J"/>
    <property type="match status" value="1"/>
</dbReference>
<gene>
    <name evidence="9" type="ORF">ID47_00450</name>
</gene>
<dbReference type="KEGG" id="paca:ID47_00450"/>
<dbReference type="PROSITE" id="PS50109">
    <property type="entry name" value="HIS_KIN"/>
    <property type="match status" value="1"/>
</dbReference>
<feature type="domain" description="Histidine kinase" evidence="7">
    <location>
        <begin position="313"/>
        <end position="534"/>
    </location>
</feature>
<dbReference type="Gene3D" id="1.10.287.130">
    <property type="match status" value="1"/>
</dbReference>
<reference evidence="9 10" key="1">
    <citation type="submission" date="2014-07" db="EMBL/GenBank/DDBJ databases">
        <title>Comparative genomic insights into amoeba endosymbionts belonging to the families of Holosporaceae and Candidatus Midichloriaceae within Rickettsiales.</title>
        <authorList>
            <person name="Wang Z."/>
            <person name="Wu M."/>
        </authorList>
    </citation>
    <scope>NUCLEOTIDE SEQUENCE [LARGE SCALE GENOMIC DNA]</scope>
    <source>
        <strain evidence="9">PRA3</strain>
    </source>
</reference>
<dbReference type="SMART" id="SM00387">
    <property type="entry name" value="HATPase_c"/>
    <property type="match status" value="1"/>
</dbReference>
<evidence type="ECO:0000256" key="3">
    <source>
        <dbReference type="ARBA" id="ARBA00022553"/>
    </source>
</evidence>
<dbReference type="SMART" id="SM00388">
    <property type="entry name" value="HisKA"/>
    <property type="match status" value="1"/>
</dbReference>
<dbReference type="EC" id="2.7.13.3" evidence="2"/>
<evidence type="ECO:0000256" key="5">
    <source>
        <dbReference type="PROSITE-ProRule" id="PRU00169"/>
    </source>
</evidence>
<evidence type="ECO:0000256" key="1">
    <source>
        <dbReference type="ARBA" id="ARBA00000085"/>
    </source>
</evidence>
<feature type="domain" description="Response regulatory" evidence="8">
    <location>
        <begin position="555"/>
        <end position="669"/>
    </location>
</feature>
<evidence type="ECO:0000259" key="8">
    <source>
        <dbReference type="PROSITE" id="PS50110"/>
    </source>
</evidence>
<dbReference type="CDD" id="cd00082">
    <property type="entry name" value="HisKA"/>
    <property type="match status" value="1"/>
</dbReference>
<evidence type="ECO:0000313" key="9">
    <source>
        <dbReference type="EMBL" id="AIK95559.1"/>
    </source>
</evidence>
<dbReference type="CDD" id="cd16922">
    <property type="entry name" value="HATPase_EvgS-ArcB-TorS-like"/>
    <property type="match status" value="1"/>
</dbReference>